<dbReference type="PROSITE" id="PS01129">
    <property type="entry name" value="PSI_RLU"/>
    <property type="match status" value="1"/>
</dbReference>
<dbReference type="STRING" id="112090.W4GIK2"/>
<dbReference type="Pfam" id="PF00849">
    <property type="entry name" value="PseudoU_synth_2"/>
    <property type="match status" value="1"/>
</dbReference>
<dbReference type="InterPro" id="IPR020103">
    <property type="entry name" value="PsdUridine_synth_cat_dom_sf"/>
</dbReference>
<feature type="compositionally biased region" description="Basic and acidic residues" evidence="1">
    <location>
        <begin position="40"/>
        <end position="51"/>
    </location>
</feature>
<dbReference type="GeneID" id="20809493"/>
<sequence>MEEVSKKRAKRLEKKRERSEKKAQSVADGTWTNPRKRRNQRDFHCETRDSVDDMANETTSETKPDGFRYVAPYKHKFQVHVKARWFGKTLLQMFVEEFGGYSSEYYAAAIQHGFITINHLPTTASTLVKHGDLLQHVMHRHEPRVQAFDAATMVAFQSDDIVVVNKPSTIPVHPCGAYRHNSLVFILANDLHLHPVFPVHRLDRLTSGLLVLAKSADKAAELSAQLVERSVQKFYFAKVLGRFPSVAHVPPAIAAAAEVDAAVPSPAASPSSTSLSSFPFHDLPPHCTVTTAELDGHAYFHISAPLGRIADLENRHGIVATGKPSQTLVRWVGESADGRHSVLHCLPLTGRQHQIRVHLQAVGFPIANDPLYGPPTFVDTIVVEASRRPMASTNDTRDVAASHDPATVTAEQLAAVCESCQMGDHVTFNWEQQHCQGIYLHAFRYKGTSWDFSVPPPSWAALV</sequence>
<name>W4GIK2_APHAT</name>
<dbReference type="Gene3D" id="3.30.2350.10">
    <property type="entry name" value="Pseudouridine synthase"/>
    <property type="match status" value="1"/>
</dbReference>
<dbReference type="GO" id="GO:0009982">
    <property type="term" value="F:pseudouridine synthase activity"/>
    <property type="evidence" value="ECO:0007669"/>
    <property type="project" value="InterPro"/>
</dbReference>
<evidence type="ECO:0000259" key="2">
    <source>
        <dbReference type="Pfam" id="PF00849"/>
    </source>
</evidence>
<dbReference type="AlphaFoldDB" id="W4GIK2"/>
<dbReference type="GO" id="GO:0000455">
    <property type="term" value="P:enzyme-directed rRNA pseudouridine synthesis"/>
    <property type="evidence" value="ECO:0007669"/>
    <property type="project" value="TreeGrafter"/>
</dbReference>
<dbReference type="SUPFAM" id="SSF55120">
    <property type="entry name" value="Pseudouridine synthase"/>
    <property type="match status" value="1"/>
</dbReference>
<evidence type="ECO:0000313" key="3">
    <source>
        <dbReference type="EMBL" id="ETV79502.1"/>
    </source>
</evidence>
<dbReference type="EMBL" id="KI913128">
    <property type="protein sequence ID" value="ETV79502.1"/>
    <property type="molecule type" value="Genomic_DNA"/>
</dbReference>
<dbReference type="InterPro" id="IPR006145">
    <property type="entry name" value="PsdUridine_synth_RsuA/RluA"/>
</dbReference>
<dbReference type="InterPro" id="IPR050188">
    <property type="entry name" value="RluA_PseudoU_synthase"/>
</dbReference>
<feature type="compositionally biased region" description="Basic and acidic residues" evidence="1">
    <location>
        <begin position="14"/>
        <end position="23"/>
    </location>
</feature>
<dbReference type="PANTHER" id="PTHR21600:SF40">
    <property type="entry name" value="PSEUDOURIDYLATE SYNTHASE RPUSD2"/>
    <property type="match status" value="1"/>
</dbReference>
<dbReference type="RefSeq" id="XP_009831343.1">
    <property type="nucleotide sequence ID" value="XM_009833041.1"/>
</dbReference>
<dbReference type="PANTHER" id="PTHR21600">
    <property type="entry name" value="MITOCHONDRIAL RNA PSEUDOURIDINE SYNTHASE"/>
    <property type="match status" value="1"/>
</dbReference>
<organism evidence="3">
    <name type="scientific">Aphanomyces astaci</name>
    <name type="common">Crayfish plague agent</name>
    <dbReference type="NCBI Taxonomy" id="112090"/>
    <lineage>
        <taxon>Eukaryota</taxon>
        <taxon>Sar</taxon>
        <taxon>Stramenopiles</taxon>
        <taxon>Oomycota</taxon>
        <taxon>Saprolegniomycetes</taxon>
        <taxon>Saprolegniales</taxon>
        <taxon>Verrucalvaceae</taxon>
        <taxon>Aphanomyces</taxon>
    </lineage>
</organism>
<protein>
    <recommendedName>
        <fullName evidence="2">Pseudouridine synthase RsuA/RluA-like domain-containing protein</fullName>
    </recommendedName>
</protein>
<accession>W4GIK2</accession>
<dbReference type="VEuPathDB" id="FungiDB:H257_07497"/>
<reference evidence="3" key="1">
    <citation type="submission" date="2013-12" db="EMBL/GenBank/DDBJ databases">
        <title>The Genome Sequence of Aphanomyces astaci APO3.</title>
        <authorList>
            <consortium name="The Broad Institute Genomics Platform"/>
            <person name="Russ C."/>
            <person name="Tyler B."/>
            <person name="van West P."/>
            <person name="Dieguez-Uribeondo J."/>
            <person name="Young S.K."/>
            <person name="Zeng Q."/>
            <person name="Gargeya S."/>
            <person name="Fitzgerald M."/>
            <person name="Abouelleil A."/>
            <person name="Alvarado L."/>
            <person name="Chapman S.B."/>
            <person name="Gainer-Dewar J."/>
            <person name="Goldberg J."/>
            <person name="Griggs A."/>
            <person name="Gujja S."/>
            <person name="Hansen M."/>
            <person name="Howarth C."/>
            <person name="Imamovic A."/>
            <person name="Ireland A."/>
            <person name="Larimer J."/>
            <person name="McCowan C."/>
            <person name="Murphy C."/>
            <person name="Pearson M."/>
            <person name="Poon T.W."/>
            <person name="Priest M."/>
            <person name="Roberts A."/>
            <person name="Saif S."/>
            <person name="Shea T."/>
            <person name="Sykes S."/>
            <person name="Wortman J."/>
            <person name="Nusbaum C."/>
            <person name="Birren B."/>
        </authorList>
    </citation>
    <scope>NUCLEOTIDE SEQUENCE [LARGE SCALE GENOMIC DNA]</scope>
    <source>
        <strain evidence="3">APO3</strain>
    </source>
</reference>
<dbReference type="GO" id="GO:0003723">
    <property type="term" value="F:RNA binding"/>
    <property type="evidence" value="ECO:0007669"/>
    <property type="project" value="InterPro"/>
</dbReference>
<dbReference type="InterPro" id="IPR006224">
    <property type="entry name" value="PsdUridine_synth_RluA-like_CS"/>
</dbReference>
<feature type="region of interest" description="Disordered" evidence="1">
    <location>
        <begin position="1"/>
        <end position="62"/>
    </location>
</feature>
<dbReference type="OrthoDB" id="424794at2759"/>
<gene>
    <name evidence="3" type="ORF">H257_07497</name>
</gene>
<proteinExistence type="predicted"/>
<evidence type="ECO:0000256" key="1">
    <source>
        <dbReference type="SAM" id="MobiDB-lite"/>
    </source>
</evidence>
<feature type="domain" description="Pseudouridine synthase RsuA/RluA-like" evidence="2">
    <location>
        <begin position="160"/>
        <end position="361"/>
    </location>
</feature>